<evidence type="ECO:0000256" key="2">
    <source>
        <dbReference type="ARBA" id="ARBA00004141"/>
    </source>
</evidence>
<evidence type="ECO:0000256" key="9">
    <source>
        <dbReference type="SAM" id="MobiDB-lite"/>
    </source>
</evidence>
<feature type="transmembrane region" description="Helical" evidence="10">
    <location>
        <begin position="281"/>
        <end position="300"/>
    </location>
</feature>
<evidence type="ECO:0000256" key="3">
    <source>
        <dbReference type="ARBA" id="ARBA00009045"/>
    </source>
</evidence>
<feature type="transmembrane region" description="Helical" evidence="10">
    <location>
        <begin position="490"/>
        <end position="508"/>
    </location>
</feature>
<reference evidence="12" key="1">
    <citation type="submission" date="2023-03" db="EMBL/GenBank/DDBJ databases">
        <authorList>
            <person name="Steffen K."/>
            <person name="Cardenas P."/>
        </authorList>
    </citation>
    <scope>NUCLEOTIDE SEQUENCE</scope>
</reference>
<comment type="caution">
    <text evidence="12">The sequence shown here is derived from an EMBL/GenBank/DDBJ whole genome shotgun (WGS) entry which is preliminary data.</text>
</comment>
<protein>
    <recommendedName>
        <fullName evidence="4">rhomboid protease</fullName>
        <ecNumber evidence="4">3.4.21.105</ecNumber>
    </recommendedName>
</protein>
<dbReference type="AlphaFoldDB" id="A0AA35TKJ3"/>
<evidence type="ECO:0000256" key="1">
    <source>
        <dbReference type="ARBA" id="ARBA00000156"/>
    </source>
</evidence>
<evidence type="ECO:0000256" key="4">
    <source>
        <dbReference type="ARBA" id="ARBA00013039"/>
    </source>
</evidence>
<feature type="transmembrane region" description="Helical" evidence="10">
    <location>
        <begin position="449"/>
        <end position="470"/>
    </location>
</feature>
<dbReference type="Gene3D" id="1.20.1540.10">
    <property type="entry name" value="Rhomboid-like"/>
    <property type="match status" value="1"/>
</dbReference>
<proteinExistence type="inferred from homology"/>
<keyword evidence="13" id="KW-1185">Reference proteome</keyword>
<dbReference type="SUPFAM" id="SSF144091">
    <property type="entry name" value="Rhomboid-like"/>
    <property type="match status" value="1"/>
</dbReference>
<dbReference type="GO" id="GO:0016020">
    <property type="term" value="C:membrane"/>
    <property type="evidence" value="ECO:0007669"/>
    <property type="project" value="UniProtKB-SubCell"/>
</dbReference>
<feature type="transmembrane region" description="Helical" evidence="10">
    <location>
        <begin position="397"/>
        <end position="415"/>
    </location>
</feature>
<accession>A0AA35TKJ3</accession>
<dbReference type="EMBL" id="CASHTH010003782">
    <property type="protein sequence ID" value="CAI8049261.1"/>
    <property type="molecule type" value="Genomic_DNA"/>
</dbReference>
<keyword evidence="6" id="KW-0378">Hydrolase</keyword>
<evidence type="ECO:0000256" key="10">
    <source>
        <dbReference type="SAM" id="Phobius"/>
    </source>
</evidence>
<dbReference type="Gene3D" id="3.40.50.300">
    <property type="entry name" value="P-loop containing nucleotide triphosphate hydrolases"/>
    <property type="match status" value="1"/>
</dbReference>
<evidence type="ECO:0000256" key="5">
    <source>
        <dbReference type="ARBA" id="ARBA00022692"/>
    </source>
</evidence>
<evidence type="ECO:0000256" key="7">
    <source>
        <dbReference type="ARBA" id="ARBA00022989"/>
    </source>
</evidence>
<dbReference type="InterPro" id="IPR027417">
    <property type="entry name" value="P-loop_NTPase"/>
</dbReference>
<evidence type="ECO:0000313" key="13">
    <source>
        <dbReference type="Proteomes" id="UP001174909"/>
    </source>
</evidence>
<evidence type="ECO:0000256" key="8">
    <source>
        <dbReference type="ARBA" id="ARBA00023136"/>
    </source>
</evidence>
<dbReference type="InterPro" id="IPR050925">
    <property type="entry name" value="Rhomboid_protease_S54"/>
</dbReference>
<organism evidence="12 13">
    <name type="scientific">Geodia barretti</name>
    <name type="common">Barrett's horny sponge</name>
    <dbReference type="NCBI Taxonomy" id="519541"/>
    <lineage>
        <taxon>Eukaryota</taxon>
        <taxon>Metazoa</taxon>
        <taxon>Porifera</taxon>
        <taxon>Demospongiae</taxon>
        <taxon>Heteroscleromorpha</taxon>
        <taxon>Tetractinellida</taxon>
        <taxon>Astrophorina</taxon>
        <taxon>Geodiidae</taxon>
        <taxon>Geodia</taxon>
    </lineage>
</organism>
<feature type="transmembrane region" description="Helical" evidence="10">
    <location>
        <begin position="421"/>
        <end position="440"/>
    </location>
</feature>
<feature type="domain" description="Peptidase S54 rhomboid" evidence="11">
    <location>
        <begin position="358"/>
        <end position="506"/>
    </location>
</feature>
<evidence type="ECO:0000256" key="6">
    <source>
        <dbReference type="ARBA" id="ARBA00022801"/>
    </source>
</evidence>
<dbReference type="PANTHER" id="PTHR43731">
    <property type="entry name" value="RHOMBOID PROTEASE"/>
    <property type="match status" value="1"/>
</dbReference>
<comment type="subcellular location">
    <subcellularLocation>
        <location evidence="2">Membrane</location>
        <topology evidence="2">Multi-pass membrane protein</topology>
    </subcellularLocation>
</comment>
<dbReference type="Pfam" id="PF13189">
    <property type="entry name" value="Cytidylate_kin2"/>
    <property type="match status" value="1"/>
</dbReference>
<dbReference type="Pfam" id="PF01694">
    <property type="entry name" value="Rhomboid"/>
    <property type="match status" value="1"/>
</dbReference>
<keyword evidence="5 10" id="KW-0812">Transmembrane</keyword>
<feature type="region of interest" description="Disordered" evidence="9">
    <location>
        <begin position="515"/>
        <end position="539"/>
    </location>
</feature>
<comment type="similarity">
    <text evidence="3">Belongs to the peptidase S54 family.</text>
</comment>
<gene>
    <name evidence="12" type="ORF">GBAR_LOCUS27105</name>
</gene>
<dbReference type="SUPFAM" id="SSF52540">
    <property type="entry name" value="P-loop containing nucleoside triphosphate hydrolases"/>
    <property type="match status" value="1"/>
</dbReference>
<comment type="catalytic activity">
    <reaction evidence="1">
        <text>Cleaves type-1 transmembrane domains using a catalytic dyad composed of serine and histidine that are contributed by different transmembrane domains.</text>
        <dbReference type="EC" id="3.4.21.105"/>
    </reaction>
</comment>
<evidence type="ECO:0000259" key="11">
    <source>
        <dbReference type="Pfam" id="PF01694"/>
    </source>
</evidence>
<evidence type="ECO:0000313" key="12">
    <source>
        <dbReference type="EMBL" id="CAI8049261.1"/>
    </source>
</evidence>
<feature type="transmembrane region" description="Helical" evidence="10">
    <location>
        <begin position="365"/>
        <end position="385"/>
    </location>
</feature>
<name>A0AA35TKJ3_GEOBA</name>
<sequence length="539" mass="58393">MPVITINGVIGSGTLEIGHLVAQNLGLNYVDRYIFSEAARLVGSPVRRLIEKEQRVVPFRERVARFMQTVLERSAVAGAGAEPYFGRGIEMLPAEAYTELVSDAAASSEVHDKAFIEATTSVIKELAASGDVVIIGRGSNMILSDTPGVVHVGLVAPTDVRVDTMAKREMFSPEEARAYMDELETARLTFYRKFFRANANDPTLYHVMLNIGRISQNTAAEIIGHAAADIGAAPRTDRAFRLAPSWCPRLKTRGALTSGWGGPFRLGFDVIPISDGGRPRGSFPVVNVALLGLNALVFLYEIAIGGFGFLFGADSVGIVTFFYKFGFIPSELPSGAAYQVLLSESGLQLSIASPIPTWATILTSMFIHGGLMHFIGNMLFLWVFGDNIEDTFGHVKYLAFYLVAGALATLSHFVIDTGSQTPLVGASGAISGVMGAYLLLYPRNRIRTLIWYIVITVVNLRAVWLLLIWIGLQVIQGVLSFGVSNQVSTAFFAHIGGFAVGLAVAGVYKMVSRGTDGPSGNRGRRSGTQPRYWRGRRID</sequence>
<dbReference type="Proteomes" id="UP001174909">
    <property type="component" value="Unassembled WGS sequence"/>
</dbReference>
<keyword evidence="7 10" id="KW-1133">Transmembrane helix</keyword>
<dbReference type="EC" id="3.4.21.105" evidence="4"/>
<keyword evidence="8 10" id="KW-0472">Membrane</keyword>
<dbReference type="InterPro" id="IPR035952">
    <property type="entry name" value="Rhomboid-like_sf"/>
</dbReference>
<dbReference type="InterPro" id="IPR022764">
    <property type="entry name" value="Peptidase_S54_rhomboid_dom"/>
</dbReference>
<dbReference type="GO" id="GO:0004252">
    <property type="term" value="F:serine-type endopeptidase activity"/>
    <property type="evidence" value="ECO:0007669"/>
    <property type="project" value="InterPro"/>
</dbReference>
<feature type="transmembrane region" description="Helical" evidence="10">
    <location>
        <begin position="307"/>
        <end position="325"/>
    </location>
</feature>
<dbReference type="PANTHER" id="PTHR43731:SF14">
    <property type="entry name" value="PRESENILIN-ASSOCIATED RHOMBOID-LIKE PROTEIN, MITOCHONDRIAL"/>
    <property type="match status" value="1"/>
</dbReference>